<dbReference type="eggNOG" id="KOG2633">
    <property type="taxonomic scope" value="Eukaryota"/>
</dbReference>
<evidence type="ECO:0000313" key="12">
    <source>
        <dbReference type="Proteomes" id="UP000028760"/>
    </source>
</evidence>
<dbReference type="PROSITE" id="PS51154">
    <property type="entry name" value="MACRO"/>
    <property type="match status" value="2"/>
</dbReference>
<feature type="domain" description="Macro" evidence="10">
    <location>
        <begin position="581"/>
        <end position="794"/>
    </location>
</feature>
<dbReference type="Proteomes" id="UP000028760">
    <property type="component" value="Unassembled WGS sequence"/>
</dbReference>
<dbReference type="SUPFAM" id="SSF52949">
    <property type="entry name" value="Macro domain-like"/>
    <property type="match status" value="2"/>
</dbReference>
<evidence type="ECO:0000256" key="8">
    <source>
        <dbReference type="SAM" id="MobiDB-lite"/>
    </source>
</evidence>
<dbReference type="EMBL" id="AYCK01009813">
    <property type="status" value="NOT_ANNOTATED_CDS"/>
    <property type="molecule type" value="Genomic_DNA"/>
</dbReference>
<dbReference type="InterPro" id="IPR052056">
    <property type="entry name" value="Mono-ARTD/PARP"/>
</dbReference>
<dbReference type="FunFam" id="3.90.228.10:FF:000008">
    <property type="entry name" value="Poly [ADP-ribose] polymerase"/>
    <property type="match status" value="1"/>
</dbReference>
<reference evidence="12" key="1">
    <citation type="submission" date="2013-10" db="EMBL/GenBank/DDBJ databases">
        <authorList>
            <person name="Schartl M."/>
            <person name="Warren W."/>
        </authorList>
    </citation>
    <scope>NUCLEOTIDE SEQUENCE [LARGE SCALE GENOMIC DNA]</scope>
    <source>
        <strain evidence="12">female</strain>
    </source>
</reference>
<dbReference type="Pfam" id="PF00644">
    <property type="entry name" value="PARP"/>
    <property type="match status" value="1"/>
</dbReference>
<feature type="domain" description="PARP catalytic" evidence="9">
    <location>
        <begin position="1199"/>
        <end position="1397"/>
    </location>
</feature>
<evidence type="ECO:0000256" key="6">
    <source>
        <dbReference type="ARBA" id="ARBA00024347"/>
    </source>
</evidence>
<dbReference type="OMA" id="ANYNLER"/>
<evidence type="ECO:0000256" key="5">
    <source>
        <dbReference type="ARBA" id="ARBA00023242"/>
    </source>
</evidence>
<feature type="domain" description="Macro" evidence="10">
    <location>
        <begin position="812"/>
        <end position="985"/>
    </location>
</feature>
<dbReference type="Gene3D" id="3.40.220.10">
    <property type="entry name" value="Leucine Aminopeptidase, subunit E, domain 1"/>
    <property type="match status" value="2"/>
</dbReference>
<dbReference type="InterPro" id="IPR043472">
    <property type="entry name" value="Macro_dom-like"/>
</dbReference>
<accession>A0A087XHW4</accession>
<dbReference type="EMBL" id="AYCK01009812">
    <property type="status" value="NOT_ANNOTATED_CDS"/>
    <property type="molecule type" value="Genomic_DNA"/>
</dbReference>
<dbReference type="GO" id="GO:0003714">
    <property type="term" value="F:transcription corepressor activity"/>
    <property type="evidence" value="ECO:0007669"/>
    <property type="project" value="TreeGrafter"/>
</dbReference>
<keyword evidence="3 7" id="KW-0808">Transferase</keyword>
<dbReference type="CDD" id="cd01439">
    <property type="entry name" value="TCCD_inducible_PARP_like"/>
    <property type="match status" value="1"/>
</dbReference>
<dbReference type="Pfam" id="PF23222">
    <property type="entry name" value="RRM_PARP14_1"/>
    <property type="match status" value="1"/>
</dbReference>
<keyword evidence="4 7" id="KW-0520">NAD</keyword>
<reference evidence="11" key="2">
    <citation type="submission" date="2025-08" db="UniProtKB">
        <authorList>
            <consortium name="Ensembl"/>
        </authorList>
    </citation>
    <scope>IDENTIFICATION</scope>
</reference>
<evidence type="ECO:0000256" key="2">
    <source>
        <dbReference type="ARBA" id="ARBA00022676"/>
    </source>
</evidence>
<evidence type="ECO:0000256" key="3">
    <source>
        <dbReference type="ARBA" id="ARBA00022679"/>
    </source>
</evidence>
<evidence type="ECO:0000259" key="9">
    <source>
        <dbReference type="PROSITE" id="PS51059"/>
    </source>
</evidence>
<dbReference type="GO" id="GO:0010629">
    <property type="term" value="P:negative regulation of gene expression"/>
    <property type="evidence" value="ECO:0007669"/>
    <property type="project" value="TreeGrafter"/>
</dbReference>
<dbReference type="PANTHER" id="PTHR14453">
    <property type="entry name" value="PARP/ZINC FINGER CCCH TYPE DOMAIN CONTAINING PROTEIN"/>
    <property type="match status" value="1"/>
</dbReference>
<feature type="region of interest" description="Disordered" evidence="8">
    <location>
        <begin position="74"/>
        <end position="103"/>
    </location>
</feature>
<evidence type="ECO:0000256" key="4">
    <source>
        <dbReference type="ARBA" id="ARBA00023027"/>
    </source>
</evidence>
<evidence type="ECO:0000256" key="1">
    <source>
        <dbReference type="ARBA" id="ARBA00004123"/>
    </source>
</evidence>
<evidence type="ECO:0000256" key="7">
    <source>
        <dbReference type="RuleBase" id="RU362114"/>
    </source>
</evidence>
<dbReference type="GO" id="GO:0005737">
    <property type="term" value="C:cytoplasm"/>
    <property type="evidence" value="ECO:0007669"/>
    <property type="project" value="TreeGrafter"/>
</dbReference>
<dbReference type="InterPro" id="IPR012317">
    <property type="entry name" value="Poly(ADP-ribose)pol_cat_dom"/>
</dbReference>
<dbReference type="SUPFAM" id="SSF56399">
    <property type="entry name" value="ADP-ribosylation"/>
    <property type="match status" value="1"/>
</dbReference>
<sequence>MAEYPYPLYFEARYLTDREKEKVSRHFQKRRDSGGGDCGGVEKVGDNIYKVCFKEQEVQERVLQRKTHTISLPGGDVHLTVTRSSSPQTQDQPSTSQSQTTTKLSTKGFEKTFRTDIFLLFYMRDNPKAYKILQKQFSAIGCTIQLDFEEEEAVVRGNIEKGPGGAFDGTAENWELQVDRTFINVIEAYTCHHVLEPKRVKKVLQDPFFVSDDVRVYSESGYAVVVGETCVVKDKIAVLEKSITIRKEQPVVEKRFKMIEEEFNREMSASCPEVKISRASNIIILEGPEDKVQLGEAKLNELIKKIQEKRVNLSNDLLTFMVTSSVIYKYQTRFEQSLRSPVSLEVGSELVLSSLSSDALREAEMAVLRDLNESSVTLQGAAAVAPDLDTLKEILNRAKSEENHGELRVNFSFLPGSSGTSSSRVKLVGYTEHVNKLKELIYSFQANQVSTQEVISLQYPELVDCFDKILGILGMKQTDVTLKASSFPNPCVLLSGPRSRVQETKQALGSTLASMTMDKLVLDGPGALQYFQGAGKVSKELVETSCQVIIREQQVVSSPTVANKQRSLSSITPRPSTPRTRFSTVGNSPVKINLEIKIGSLEKEQVNVLVVPTHGRQLSSTNIGKSLLVKGGDVVQSKFNLSAANSSLIPGDVLEVSASTSLGCSKIFCIECLAWDGVGGKGVQALSRGLRRCLDLCAEKGFSSVAIPVIGPGLLLKYPLSEAVQILKESIRQFALSDQCGNLTTIHIVIKPGYPDSEEVPLKGKVWSLNKCYKTFIIDFNYFQSYHEVYKHLSSIMNQRGKALFGSLTSDLDDINLTVGGGVKLQLVFGDITNETTDVVVNTTDFVNFYNEGVCKDILTVAGSVVEAQLKTAKVSRGNVFVTPPGLFPCKAILHVCGEKDASLVETLVPSIIDYCESLGFSSVAIPAICAGAGGLDPAVVAGAILRGIQTATSSGPFYSLTSIRLVLIKINVFLAFKEEATQMFPTSGRKSPPFQVPQVQQQAPLPLVADLSIYDTIPVSEPSTFLFLGLTRKDVNDAMEKMKNLYKNQCTEHTFPKEQLDSLNADDMLDLQQLVRMEGLYMKKDPSGNLMVNGMKDGVNRAIVKFNSNLHGTLTREVRGRDEDDLYKRVMWCILGKNGNWDRVPKTANYNLERRDVTGGIVDAHGVLWQVDLQNLMVTAKGHKTNLKRLENLEDFTFPLEWDNMTHGEVLKRVTLESSSPEYRRVKQGFKLTANQTVMKIERVQSIHLRRAYEAQKKKIFEKNKQEGGANEKFLYHGTTENNCDSIMKTGFNRRFCGQNATSFGEGTYFAVNASYSTHPAYSRPAADGSQLMFVVRVLTGVYTLGQTGMKVPPPRDNQQPHILYDSVVDRMNRPNMFVVFHDDQAYPDYLITFKQ</sequence>
<dbReference type="PROSITE" id="PS51059">
    <property type="entry name" value="PARP_CATALYTIC"/>
    <property type="match status" value="1"/>
</dbReference>
<dbReference type="Gene3D" id="3.90.228.10">
    <property type="match status" value="1"/>
</dbReference>
<evidence type="ECO:0000313" key="11">
    <source>
        <dbReference type="Ensembl" id="ENSPFOP00000005367.2"/>
    </source>
</evidence>
<protein>
    <recommendedName>
        <fullName evidence="7">Poly [ADP-ribose] polymerase</fullName>
        <shortName evidence="7">PARP</shortName>
        <ecNumber evidence="7">2.4.2.-</ecNumber>
    </recommendedName>
</protein>
<keyword evidence="2 7" id="KW-0328">Glycosyltransferase</keyword>
<dbReference type="STRING" id="48698.ENSPFOP00000005367"/>
<name>A0A087XHW4_POEFO</name>
<dbReference type="Ensembl" id="ENSPFOT00000005376.2">
    <property type="protein sequence ID" value="ENSPFOP00000005367.2"/>
    <property type="gene ID" value="ENSPFOG00000005470.2"/>
</dbReference>
<organism evidence="11 12">
    <name type="scientific">Poecilia formosa</name>
    <name type="common">Amazon molly</name>
    <name type="synonym">Limia formosa</name>
    <dbReference type="NCBI Taxonomy" id="48698"/>
    <lineage>
        <taxon>Eukaryota</taxon>
        <taxon>Metazoa</taxon>
        <taxon>Chordata</taxon>
        <taxon>Craniata</taxon>
        <taxon>Vertebrata</taxon>
        <taxon>Euteleostomi</taxon>
        <taxon>Actinopterygii</taxon>
        <taxon>Neopterygii</taxon>
        <taxon>Teleostei</taxon>
        <taxon>Neoteleostei</taxon>
        <taxon>Acanthomorphata</taxon>
        <taxon>Ovalentaria</taxon>
        <taxon>Atherinomorphae</taxon>
        <taxon>Cyprinodontiformes</taxon>
        <taxon>Poeciliidae</taxon>
        <taxon>Poeciliinae</taxon>
        <taxon>Poecilia</taxon>
    </lineage>
</organism>
<proteinExistence type="inferred from homology"/>
<keyword evidence="5" id="KW-0539">Nucleus</keyword>
<dbReference type="GeneTree" id="ENSGT00940000154311"/>
<feature type="compositionally biased region" description="Low complexity" evidence="8">
    <location>
        <begin position="82"/>
        <end position="103"/>
    </location>
</feature>
<keyword evidence="12" id="KW-1185">Reference proteome</keyword>
<evidence type="ECO:0000259" key="10">
    <source>
        <dbReference type="PROSITE" id="PS51154"/>
    </source>
</evidence>
<dbReference type="SMART" id="SM00506">
    <property type="entry name" value="A1pp"/>
    <property type="match status" value="2"/>
</dbReference>
<dbReference type="GO" id="GO:0003950">
    <property type="term" value="F:NAD+ poly-ADP-ribosyltransferase activity"/>
    <property type="evidence" value="ECO:0007669"/>
    <property type="project" value="UniProtKB-UniRule"/>
</dbReference>
<dbReference type="PANTHER" id="PTHR14453:SF107">
    <property type="entry name" value="POLY [ADP-RIBOSE] POLYMERASE"/>
    <property type="match status" value="1"/>
</dbReference>
<dbReference type="InterPro" id="IPR057051">
    <property type="entry name" value="PARP14_RPM_1"/>
</dbReference>
<dbReference type="Pfam" id="PF01661">
    <property type="entry name" value="Macro"/>
    <property type="match status" value="2"/>
</dbReference>
<dbReference type="InterPro" id="IPR012677">
    <property type="entry name" value="Nucleotide-bd_a/b_plait_sf"/>
</dbReference>
<dbReference type="Gene3D" id="3.30.70.330">
    <property type="match status" value="1"/>
</dbReference>
<dbReference type="GO" id="GO:0005634">
    <property type="term" value="C:nucleus"/>
    <property type="evidence" value="ECO:0007669"/>
    <property type="project" value="UniProtKB-SubCell"/>
</dbReference>
<comment type="subcellular location">
    <subcellularLocation>
        <location evidence="1">Nucleus</location>
    </subcellularLocation>
</comment>
<reference evidence="11" key="3">
    <citation type="submission" date="2025-09" db="UniProtKB">
        <authorList>
            <consortium name="Ensembl"/>
        </authorList>
    </citation>
    <scope>IDENTIFICATION</scope>
</reference>
<dbReference type="EC" id="2.4.2.-" evidence="7"/>
<comment type="similarity">
    <text evidence="6">Belongs to the ARTD/PARP family.</text>
</comment>
<dbReference type="InterPro" id="IPR002589">
    <property type="entry name" value="Macro_dom"/>
</dbReference>